<feature type="region of interest" description="Disordered" evidence="1">
    <location>
        <begin position="140"/>
        <end position="262"/>
    </location>
</feature>
<keyword evidence="2" id="KW-0812">Transmembrane</keyword>
<feature type="transmembrane region" description="Helical" evidence="2">
    <location>
        <begin position="82"/>
        <end position="99"/>
    </location>
</feature>
<evidence type="ECO:0000256" key="1">
    <source>
        <dbReference type="SAM" id="MobiDB-lite"/>
    </source>
</evidence>
<name>A0A9P3LB49_9APHY</name>
<evidence type="ECO:0000313" key="4">
    <source>
        <dbReference type="Proteomes" id="UP000703269"/>
    </source>
</evidence>
<accession>A0A9P3LB49</accession>
<dbReference type="EMBL" id="BPQB01000007">
    <property type="protein sequence ID" value="GJE87628.1"/>
    <property type="molecule type" value="Genomic_DNA"/>
</dbReference>
<dbReference type="Proteomes" id="UP000703269">
    <property type="component" value="Unassembled WGS sequence"/>
</dbReference>
<keyword evidence="4" id="KW-1185">Reference proteome</keyword>
<dbReference type="AlphaFoldDB" id="A0A9P3LB49"/>
<keyword evidence="2" id="KW-1133">Transmembrane helix</keyword>
<organism evidence="3 4">
    <name type="scientific">Phanerochaete sordida</name>
    <dbReference type="NCBI Taxonomy" id="48140"/>
    <lineage>
        <taxon>Eukaryota</taxon>
        <taxon>Fungi</taxon>
        <taxon>Dikarya</taxon>
        <taxon>Basidiomycota</taxon>
        <taxon>Agaricomycotina</taxon>
        <taxon>Agaricomycetes</taxon>
        <taxon>Polyporales</taxon>
        <taxon>Phanerochaetaceae</taxon>
        <taxon>Phanerochaete</taxon>
    </lineage>
</organism>
<reference evidence="3 4" key="1">
    <citation type="submission" date="2021-08" db="EMBL/GenBank/DDBJ databases">
        <title>Draft Genome Sequence of Phanerochaete sordida strain YK-624.</title>
        <authorList>
            <person name="Mori T."/>
            <person name="Dohra H."/>
            <person name="Suzuki T."/>
            <person name="Kawagishi H."/>
            <person name="Hirai H."/>
        </authorList>
    </citation>
    <scope>NUCLEOTIDE SEQUENCE [LARGE SCALE GENOMIC DNA]</scope>
    <source>
        <strain evidence="3 4">YK-624</strain>
    </source>
</reference>
<gene>
    <name evidence="3" type="ORF">PsYK624_037110</name>
</gene>
<proteinExistence type="predicted"/>
<evidence type="ECO:0000313" key="3">
    <source>
        <dbReference type="EMBL" id="GJE87628.1"/>
    </source>
</evidence>
<protein>
    <submittedName>
        <fullName evidence="3">Uncharacterized protein</fullName>
    </submittedName>
</protein>
<comment type="caution">
    <text evidence="3">The sequence shown here is derived from an EMBL/GenBank/DDBJ whole genome shotgun (WGS) entry which is preliminary data.</text>
</comment>
<evidence type="ECO:0000256" key="2">
    <source>
        <dbReference type="SAM" id="Phobius"/>
    </source>
</evidence>
<feature type="compositionally biased region" description="Low complexity" evidence="1">
    <location>
        <begin position="188"/>
        <end position="197"/>
    </location>
</feature>
<dbReference type="OrthoDB" id="3201807at2759"/>
<keyword evidence="2" id="KW-0472">Membrane</keyword>
<sequence length="288" mass="31327">MNPGYGTVQWLDSVFKTRARSEELLRPELENGVISQHDYELATQFLPGYHRYYPYIDGGVATSLTTAYGTFYRKPRWPQPRLVLFGSIAYVVGAFAGQLRRASAHLNFVKTLDDRAAFFHALQNVHRRLGGESTLDWLSVPARDGGGGAPGPGPMARAPLPRADVHGDVPQPVEGDAPWTAAEPFPRAGGASAAEAAPPDTPGAQGAQVAAHAKSRWNEIRTANARGAQASSWDALRQQHERRRNVDDVQQQQPPAGLPGMSDLEAERAQEQARFDAMLEAERKIAGG</sequence>